<evidence type="ECO:0000256" key="2">
    <source>
        <dbReference type="ARBA" id="ARBA00022723"/>
    </source>
</evidence>
<evidence type="ECO:0000256" key="5">
    <source>
        <dbReference type="RuleBase" id="RU363017"/>
    </source>
</evidence>
<evidence type="ECO:0000313" key="7">
    <source>
        <dbReference type="EMBL" id="MBN3578937.1"/>
    </source>
</evidence>
<keyword evidence="4 5" id="KW-0186">Copper</keyword>
<evidence type="ECO:0000313" key="8">
    <source>
        <dbReference type="Proteomes" id="UP000779070"/>
    </source>
</evidence>
<sequence length="151" mass="15861">MIKRSVGTLAVVLSAISFGAQAGAECSVSVDANDMMKFSTDSISVPSSCKEVTLTLNHTGKLAATSMGHNVVIADTANVQAVGTEGMSAGVANNYVKPDDPRVYAFTKIIGGGESTSVTFSTEKMKPGGDYTFFCSFPGHWAIMKGKFEFK</sequence>
<keyword evidence="3 5" id="KW-0249">Electron transport</keyword>
<dbReference type="CDD" id="cd13922">
    <property type="entry name" value="Azurin"/>
    <property type="match status" value="1"/>
</dbReference>
<comment type="subcellular location">
    <subcellularLocation>
        <location evidence="5">Periplasm</location>
    </subcellularLocation>
</comment>
<evidence type="ECO:0000256" key="1">
    <source>
        <dbReference type="ARBA" id="ARBA00022448"/>
    </source>
</evidence>
<evidence type="ECO:0000256" key="4">
    <source>
        <dbReference type="ARBA" id="ARBA00023008"/>
    </source>
</evidence>
<dbReference type="SUPFAM" id="SSF49503">
    <property type="entry name" value="Cupredoxins"/>
    <property type="match status" value="1"/>
</dbReference>
<dbReference type="InterPro" id="IPR050845">
    <property type="entry name" value="Cu-binding_ET"/>
</dbReference>
<dbReference type="NCBIfam" id="TIGR02695">
    <property type="entry name" value="azurin"/>
    <property type="match status" value="1"/>
</dbReference>
<dbReference type="InterPro" id="IPR028871">
    <property type="entry name" value="BlueCu_1_BS"/>
</dbReference>
<dbReference type="RefSeq" id="WP_206371019.1">
    <property type="nucleotide sequence ID" value="NZ_CAWPTM010000089.1"/>
</dbReference>
<dbReference type="InterPro" id="IPR000923">
    <property type="entry name" value="BlueCu_1"/>
</dbReference>
<dbReference type="PROSITE" id="PS00196">
    <property type="entry name" value="COPPER_BLUE"/>
    <property type="match status" value="1"/>
</dbReference>
<dbReference type="PANTHER" id="PTHR38439:SF2">
    <property type="entry name" value="OUTER MEMBRANE PROTEIN H.8"/>
    <property type="match status" value="1"/>
</dbReference>
<keyword evidence="8" id="KW-1185">Reference proteome</keyword>
<gene>
    <name evidence="7" type="primary">azu</name>
    <name evidence="7" type="ORF">JYA62_14805</name>
</gene>
<accession>A0ABS3A5G4</accession>
<protein>
    <recommendedName>
        <fullName evidence="5">Azurin</fullName>
    </recommendedName>
</protein>
<reference evidence="7 8" key="1">
    <citation type="submission" date="2021-02" db="EMBL/GenBank/DDBJ databases">
        <title>Draft Genome Sequences of 5 Vibrio neptunius Strains Isolated From of Bivalve Hatcheries.</title>
        <authorList>
            <person name="Galvis F."/>
            <person name="Barja J.L."/>
            <person name="Lemos M.L."/>
            <person name="Balado M."/>
        </authorList>
    </citation>
    <scope>NUCLEOTIDE SEQUENCE [LARGE SCALE GENOMIC DNA]</scope>
    <source>
        <strain evidence="7 8">PP-145.98</strain>
    </source>
</reference>
<dbReference type="Gene3D" id="2.60.40.420">
    <property type="entry name" value="Cupredoxins - blue copper proteins"/>
    <property type="match status" value="1"/>
</dbReference>
<feature type="signal peptide" evidence="5">
    <location>
        <begin position="1"/>
        <end position="22"/>
    </location>
</feature>
<dbReference type="InterPro" id="IPR014068">
    <property type="entry name" value="Azurin"/>
</dbReference>
<evidence type="ECO:0000256" key="3">
    <source>
        <dbReference type="ARBA" id="ARBA00022982"/>
    </source>
</evidence>
<name>A0ABS3A5G4_9VIBR</name>
<keyword evidence="5" id="KW-0574">Periplasm</keyword>
<dbReference type="EMBL" id="JAFHLB010000019">
    <property type="protein sequence ID" value="MBN3578937.1"/>
    <property type="molecule type" value="Genomic_DNA"/>
</dbReference>
<keyword evidence="5" id="KW-0732">Signal</keyword>
<feature type="chain" id="PRO_5044970915" description="Azurin" evidence="5">
    <location>
        <begin position="23"/>
        <end position="151"/>
    </location>
</feature>
<dbReference type="Proteomes" id="UP000779070">
    <property type="component" value="Unassembled WGS sequence"/>
</dbReference>
<dbReference type="InterPro" id="IPR008972">
    <property type="entry name" value="Cupredoxin"/>
</dbReference>
<keyword evidence="2 5" id="KW-0479">Metal-binding</keyword>
<organism evidence="7 8">
    <name type="scientific">Vibrio neptunius</name>
    <dbReference type="NCBI Taxonomy" id="170651"/>
    <lineage>
        <taxon>Bacteria</taxon>
        <taxon>Pseudomonadati</taxon>
        <taxon>Pseudomonadota</taxon>
        <taxon>Gammaproteobacteria</taxon>
        <taxon>Vibrionales</taxon>
        <taxon>Vibrionaceae</taxon>
        <taxon>Vibrio</taxon>
    </lineage>
</organism>
<dbReference type="Pfam" id="PF00127">
    <property type="entry name" value="Copper-bind"/>
    <property type="match status" value="1"/>
</dbReference>
<comment type="function">
    <text evidence="5">Transfers electrons from cytochrome c551 to cytochrome oxidase.</text>
</comment>
<comment type="caution">
    <text evidence="7">The sequence shown here is derived from an EMBL/GenBank/DDBJ whole genome shotgun (WGS) entry which is preliminary data.</text>
</comment>
<feature type="domain" description="Blue (type 1) copper" evidence="6">
    <location>
        <begin position="24"/>
        <end position="148"/>
    </location>
</feature>
<evidence type="ECO:0000259" key="6">
    <source>
        <dbReference type="Pfam" id="PF00127"/>
    </source>
</evidence>
<dbReference type="PANTHER" id="PTHR38439">
    <property type="entry name" value="AURACYANIN-B"/>
    <property type="match status" value="1"/>
</dbReference>
<proteinExistence type="predicted"/>
<keyword evidence="1 5" id="KW-0813">Transport</keyword>